<dbReference type="InterPro" id="IPR025662">
    <property type="entry name" value="Sigma_54_int_dom_ATP-bd_1"/>
</dbReference>
<keyword evidence="1" id="KW-0547">Nucleotide-binding</keyword>
<gene>
    <name evidence="7" type="ORF">METZ01_LOCUS67638</name>
</gene>
<sequence>MIALIGQVANTDISVLITGESGSGKEVVAKAIHKNSRRKFEKMITVNCAAIPAGIIESELFGHKKGSFTGASEARAGYFEAAHKGTIFLDEIGELPLETQAKLLRVIEQGEFMKVGDTNIMKTDVRIIAATNRELAEEVKKGNFRQDLYFRLKTINIEAAPLRNHINDMHLFIERFGLLFTAKNDIPFKGFSSEALTVMKRYAWPGNVRELKNVVESLLVMNRGERITDVMVTKQLKLDTFQASPNLPVLVDADADKVERELILKQLLFLRQDVNEIKQMMVGSRGVPVNEVQPSNPALFLPPAPSTSNAPDTLAHVEDGALHAIQDDVIGEITMSELEQEMIERALEKFRGNRRKTARALDISERTLYRKINDYGIQKKFKES</sequence>
<dbReference type="Gene3D" id="1.10.8.60">
    <property type="match status" value="1"/>
</dbReference>
<dbReference type="SMART" id="SM00382">
    <property type="entry name" value="AAA"/>
    <property type="match status" value="1"/>
</dbReference>
<evidence type="ECO:0000256" key="1">
    <source>
        <dbReference type="ARBA" id="ARBA00022741"/>
    </source>
</evidence>
<dbReference type="InterPro" id="IPR002197">
    <property type="entry name" value="HTH_Fis"/>
</dbReference>
<feature type="domain" description="Sigma-54 factor interaction" evidence="6">
    <location>
        <begin position="1"/>
        <end position="220"/>
    </location>
</feature>
<dbReference type="SUPFAM" id="SSF52540">
    <property type="entry name" value="P-loop containing nucleoside triphosphate hydrolases"/>
    <property type="match status" value="1"/>
</dbReference>
<dbReference type="PROSITE" id="PS00675">
    <property type="entry name" value="SIGMA54_INTERACT_1"/>
    <property type="match status" value="1"/>
</dbReference>
<dbReference type="Pfam" id="PF00158">
    <property type="entry name" value="Sigma54_activat"/>
    <property type="match status" value="1"/>
</dbReference>
<dbReference type="GO" id="GO:0006355">
    <property type="term" value="P:regulation of DNA-templated transcription"/>
    <property type="evidence" value="ECO:0007669"/>
    <property type="project" value="InterPro"/>
</dbReference>
<keyword evidence="2" id="KW-0067">ATP-binding</keyword>
<keyword evidence="4" id="KW-0238">DNA-binding</keyword>
<dbReference type="Gene3D" id="1.10.10.60">
    <property type="entry name" value="Homeodomain-like"/>
    <property type="match status" value="1"/>
</dbReference>
<reference evidence="7" key="1">
    <citation type="submission" date="2018-05" db="EMBL/GenBank/DDBJ databases">
        <authorList>
            <person name="Lanie J.A."/>
            <person name="Ng W.-L."/>
            <person name="Kazmierczak K.M."/>
            <person name="Andrzejewski T.M."/>
            <person name="Davidsen T.M."/>
            <person name="Wayne K.J."/>
            <person name="Tettelin H."/>
            <person name="Glass J.I."/>
            <person name="Rusch D."/>
            <person name="Podicherti R."/>
            <person name="Tsui H.-C.T."/>
            <person name="Winkler M.E."/>
        </authorList>
    </citation>
    <scope>NUCLEOTIDE SEQUENCE</scope>
</reference>
<evidence type="ECO:0000256" key="3">
    <source>
        <dbReference type="ARBA" id="ARBA00023015"/>
    </source>
</evidence>
<dbReference type="FunFam" id="3.40.50.300:FF:000006">
    <property type="entry name" value="DNA-binding transcriptional regulator NtrC"/>
    <property type="match status" value="1"/>
</dbReference>
<evidence type="ECO:0000259" key="6">
    <source>
        <dbReference type="PROSITE" id="PS50045"/>
    </source>
</evidence>
<dbReference type="PRINTS" id="PR01590">
    <property type="entry name" value="HTHFIS"/>
</dbReference>
<dbReference type="SUPFAM" id="SSF46689">
    <property type="entry name" value="Homeodomain-like"/>
    <property type="match status" value="1"/>
</dbReference>
<proteinExistence type="predicted"/>
<dbReference type="GO" id="GO:0005524">
    <property type="term" value="F:ATP binding"/>
    <property type="evidence" value="ECO:0007669"/>
    <property type="project" value="UniProtKB-KW"/>
</dbReference>
<dbReference type="PANTHER" id="PTHR32071:SF121">
    <property type="entry name" value="SIGMA L-DEPENDENT TRANSCRIPTIONAL REGULATOR YQIR-RELATED"/>
    <property type="match status" value="1"/>
</dbReference>
<accession>A0A381TG85</accession>
<dbReference type="PANTHER" id="PTHR32071">
    <property type="entry name" value="TRANSCRIPTIONAL REGULATORY PROTEIN"/>
    <property type="match status" value="1"/>
</dbReference>
<dbReference type="Pfam" id="PF25601">
    <property type="entry name" value="AAA_lid_14"/>
    <property type="match status" value="1"/>
</dbReference>
<organism evidence="7">
    <name type="scientific">marine metagenome</name>
    <dbReference type="NCBI Taxonomy" id="408172"/>
    <lineage>
        <taxon>unclassified sequences</taxon>
        <taxon>metagenomes</taxon>
        <taxon>ecological metagenomes</taxon>
    </lineage>
</organism>
<dbReference type="PROSITE" id="PS00688">
    <property type="entry name" value="SIGMA54_INTERACT_3"/>
    <property type="match status" value="1"/>
</dbReference>
<evidence type="ECO:0000256" key="4">
    <source>
        <dbReference type="ARBA" id="ARBA00023125"/>
    </source>
</evidence>
<dbReference type="InterPro" id="IPR027417">
    <property type="entry name" value="P-loop_NTPase"/>
</dbReference>
<dbReference type="InterPro" id="IPR025943">
    <property type="entry name" value="Sigma_54_int_dom_ATP-bd_2"/>
</dbReference>
<dbReference type="PROSITE" id="PS50045">
    <property type="entry name" value="SIGMA54_INTERACT_4"/>
    <property type="match status" value="1"/>
</dbReference>
<dbReference type="GO" id="GO:0043565">
    <property type="term" value="F:sequence-specific DNA binding"/>
    <property type="evidence" value="ECO:0007669"/>
    <property type="project" value="InterPro"/>
</dbReference>
<protein>
    <recommendedName>
        <fullName evidence="6">Sigma-54 factor interaction domain-containing protein</fullName>
    </recommendedName>
</protein>
<dbReference type="InterPro" id="IPR009057">
    <property type="entry name" value="Homeodomain-like_sf"/>
</dbReference>
<dbReference type="Pfam" id="PF02954">
    <property type="entry name" value="HTH_8"/>
    <property type="match status" value="1"/>
</dbReference>
<dbReference type="PROSITE" id="PS00676">
    <property type="entry name" value="SIGMA54_INTERACT_2"/>
    <property type="match status" value="1"/>
</dbReference>
<dbReference type="AlphaFoldDB" id="A0A381TG85"/>
<keyword evidence="3" id="KW-0805">Transcription regulation</keyword>
<dbReference type="InterPro" id="IPR002078">
    <property type="entry name" value="Sigma_54_int"/>
</dbReference>
<dbReference type="InterPro" id="IPR058031">
    <property type="entry name" value="AAA_lid_NorR"/>
</dbReference>
<dbReference type="CDD" id="cd00009">
    <property type="entry name" value="AAA"/>
    <property type="match status" value="1"/>
</dbReference>
<keyword evidence="5" id="KW-0804">Transcription</keyword>
<dbReference type="InterPro" id="IPR003593">
    <property type="entry name" value="AAA+_ATPase"/>
</dbReference>
<dbReference type="InterPro" id="IPR025944">
    <property type="entry name" value="Sigma_54_int_dom_CS"/>
</dbReference>
<dbReference type="Gene3D" id="3.40.50.300">
    <property type="entry name" value="P-loop containing nucleotide triphosphate hydrolases"/>
    <property type="match status" value="1"/>
</dbReference>
<dbReference type="EMBL" id="UINC01004501">
    <property type="protein sequence ID" value="SVA14784.1"/>
    <property type="molecule type" value="Genomic_DNA"/>
</dbReference>
<evidence type="ECO:0000256" key="2">
    <source>
        <dbReference type="ARBA" id="ARBA00022840"/>
    </source>
</evidence>
<evidence type="ECO:0000256" key="5">
    <source>
        <dbReference type="ARBA" id="ARBA00023163"/>
    </source>
</evidence>
<evidence type="ECO:0000313" key="7">
    <source>
        <dbReference type="EMBL" id="SVA14784.1"/>
    </source>
</evidence>
<name>A0A381TG85_9ZZZZ</name>